<gene>
    <name evidence="2" type="ORF">CORT_0C00820</name>
</gene>
<organism evidence="2 3">
    <name type="scientific">Candida orthopsilosis (strain 90-125)</name>
    <name type="common">Yeast</name>
    <dbReference type="NCBI Taxonomy" id="1136231"/>
    <lineage>
        <taxon>Eukaryota</taxon>
        <taxon>Fungi</taxon>
        <taxon>Dikarya</taxon>
        <taxon>Ascomycota</taxon>
        <taxon>Saccharomycotina</taxon>
        <taxon>Pichiomycetes</taxon>
        <taxon>Debaryomycetaceae</taxon>
        <taxon>Candida/Lodderomyces clade</taxon>
        <taxon>Candida</taxon>
    </lineage>
</organism>
<dbReference type="HOGENOM" id="CLU_083354_1_0_1"/>
<dbReference type="AlphaFoldDB" id="H8X3I6"/>
<dbReference type="RefSeq" id="XP_003868363.1">
    <property type="nucleotide sequence ID" value="XM_003868315.1"/>
</dbReference>
<protein>
    <submittedName>
        <fullName evidence="2">Uncharacterized protein</fullName>
    </submittedName>
</protein>
<evidence type="ECO:0000313" key="2">
    <source>
        <dbReference type="EMBL" id="CCG25459.1"/>
    </source>
</evidence>
<dbReference type="GeneID" id="14539696"/>
<evidence type="ECO:0000256" key="1">
    <source>
        <dbReference type="SAM" id="SignalP"/>
    </source>
</evidence>
<name>H8X3I6_CANO9</name>
<reference evidence="2 3" key="1">
    <citation type="journal article" date="2012" name="PLoS ONE">
        <title>Sequence and analysis of the genome of the pathogenic yeast Candida orthopsilosis.</title>
        <authorList>
            <person name="Riccombeni A."/>
            <person name="Vidanes G."/>
            <person name="Proux-Wera E."/>
            <person name="Wolfe K.H."/>
            <person name="Butler G."/>
        </authorList>
    </citation>
    <scope>NUCLEOTIDE SEQUENCE [LARGE SCALE GENOMIC DNA]</scope>
    <source>
        <strain evidence="2 3">Co 90-125</strain>
    </source>
</reference>
<accession>H8X3I6</accession>
<feature type="chain" id="PRO_5003617520" evidence="1">
    <location>
        <begin position="19"/>
        <end position="155"/>
    </location>
</feature>
<dbReference type="Proteomes" id="UP000005018">
    <property type="component" value="Chromosome 3"/>
</dbReference>
<dbReference type="OrthoDB" id="4018368at2759"/>
<sequence length="155" mass="16776">MQFLKSISALAFAAQALAAQTRYQFFAKSDFDQIDGHGLTYVHEGAAIDYFFVQQDDLASAAILTYDDEQQEFFFQVSPQVKLSLTKGGDILSLSAGTPFKATIGEDGLASFDGSDTLHAVAHLDIPNAGDDYAVIVGDFKGGFPFTIEAREYAI</sequence>
<evidence type="ECO:0000313" key="3">
    <source>
        <dbReference type="Proteomes" id="UP000005018"/>
    </source>
</evidence>
<dbReference type="KEGG" id="cot:CORT_0C00820"/>
<keyword evidence="3" id="KW-1185">Reference proteome</keyword>
<proteinExistence type="predicted"/>
<keyword evidence="1" id="KW-0732">Signal</keyword>
<dbReference type="EMBL" id="HE681721">
    <property type="protein sequence ID" value="CCG25459.1"/>
    <property type="molecule type" value="Genomic_DNA"/>
</dbReference>
<feature type="signal peptide" evidence="1">
    <location>
        <begin position="1"/>
        <end position="18"/>
    </location>
</feature>